<dbReference type="AlphaFoldDB" id="A0AA39WM57"/>
<reference evidence="2" key="1">
    <citation type="submission" date="2023-06" db="EMBL/GenBank/DDBJ databases">
        <title>Genome-scale phylogeny and comparative genomics of the fungal order Sordariales.</title>
        <authorList>
            <consortium name="Lawrence Berkeley National Laboratory"/>
            <person name="Hensen N."/>
            <person name="Bonometti L."/>
            <person name="Westerberg I."/>
            <person name="Brannstrom I.O."/>
            <person name="Guillou S."/>
            <person name="Cros-Aarteil S."/>
            <person name="Calhoun S."/>
            <person name="Haridas S."/>
            <person name="Kuo A."/>
            <person name="Mondo S."/>
            <person name="Pangilinan J."/>
            <person name="Riley R."/>
            <person name="LaButti K."/>
            <person name="Andreopoulos B."/>
            <person name="Lipzen A."/>
            <person name="Chen C."/>
            <person name="Yanf M."/>
            <person name="Daum C."/>
            <person name="Ng V."/>
            <person name="Clum A."/>
            <person name="Steindorff A."/>
            <person name="Ohm R."/>
            <person name="Martin F."/>
            <person name="Silar P."/>
            <person name="Natvig D."/>
            <person name="Lalanne C."/>
            <person name="Gautier V."/>
            <person name="Ament-velasquez S.L."/>
            <person name="Kruys A."/>
            <person name="Hutchinson M.I."/>
            <person name="Powell A.J."/>
            <person name="Barry K."/>
            <person name="Miller A.N."/>
            <person name="Grigoriev I.V."/>
            <person name="Debuchy R."/>
            <person name="Gladieux P."/>
            <person name="Thoren M.H."/>
            <person name="Johannesson H."/>
        </authorList>
    </citation>
    <scope>NUCLEOTIDE SEQUENCE</scope>
    <source>
        <strain evidence="2">SMH3391-2</strain>
    </source>
</reference>
<dbReference type="SUPFAM" id="SSF53335">
    <property type="entry name" value="S-adenosyl-L-methionine-dependent methyltransferases"/>
    <property type="match status" value="1"/>
</dbReference>
<evidence type="ECO:0000313" key="2">
    <source>
        <dbReference type="EMBL" id="KAK0617966.1"/>
    </source>
</evidence>
<comment type="caution">
    <text evidence="2">The sequence shown here is derived from an EMBL/GenBank/DDBJ whole genome shotgun (WGS) entry which is preliminary data.</text>
</comment>
<dbReference type="CDD" id="cd02440">
    <property type="entry name" value="AdoMet_MTases"/>
    <property type="match status" value="1"/>
</dbReference>
<proteinExistence type="predicted"/>
<keyword evidence="2" id="KW-0489">Methyltransferase</keyword>
<keyword evidence="2" id="KW-0808">Transferase</keyword>
<dbReference type="PANTHER" id="PTHR43861:SF1">
    <property type="entry name" value="TRANS-ACONITATE 2-METHYLTRANSFERASE"/>
    <property type="match status" value="1"/>
</dbReference>
<organism evidence="2 3">
    <name type="scientific">Bombardia bombarda</name>
    <dbReference type="NCBI Taxonomy" id="252184"/>
    <lineage>
        <taxon>Eukaryota</taxon>
        <taxon>Fungi</taxon>
        <taxon>Dikarya</taxon>
        <taxon>Ascomycota</taxon>
        <taxon>Pezizomycotina</taxon>
        <taxon>Sordariomycetes</taxon>
        <taxon>Sordariomycetidae</taxon>
        <taxon>Sordariales</taxon>
        <taxon>Lasiosphaeriaceae</taxon>
        <taxon>Bombardia</taxon>
    </lineage>
</organism>
<dbReference type="EMBL" id="JAULSR010000005">
    <property type="protein sequence ID" value="KAK0617966.1"/>
    <property type="molecule type" value="Genomic_DNA"/>
</dbReference>
<dbReference type="InterPro" id="IPR029063">
    <property type="entry name" value="SAM-dependent_MTases_sf"/>
</dbReference>
<keyword evidence="3" id="KW-1185">Reference proteome</keyword>
<evidence type="ECO:0000259" key="1">
    <source>
        <dbReference type="Pfam" id="PF13847"/>
    </source>
</evidence>
<evidence type="ECO:0000313" key="3">
    <source>
        <dbReference type="Proteomes" id="UP001174934"/>
    </source>
</evidence>
<dbReference type="InterPro" id="IPR025714">
    <property type="entry name" value="Methyltranfer_dom"/>
</dbReference>
<dbReference type="GO" id="GO:0032259">
    <property type="term" value="P:methylation"/>
    <property type="evidence" value="ECO:0007669"/>
    <property type="project" value="UniProtKB-KW"/>
</dbReference>
<protein>
    <submittedName>
        <fullName evidence="2">S-adenosyl-L-methionine-dependent methyltransferase</fullName>
    </submittedName>
</protein>
<dbReference type="Proteomes" id="UP001174934">
    <property type="component" value="Unassembled WGS sequence"/>
</dbReference>
<gene>
    <name evidence="2" type="ORF">B0T17DRAFT_591892</name>
</gene>
<sequence length="282" mass="31313">MTVEKEDPWSSAAYQHSASFVPKLATKIIQWLDPQKDDVILDLGCGDGVLDVELAHILSQGKGRVHGVDSSGAMIEAAKKLSAANANKHMVEDRCTFEVLDATDLIHKPELQKQHVTKVFSNAALHWVLRPEAGREALFRGAREALAPGGAFVFEMGGLGNCAELRCGLLAAVGRRVGLEKAQEFDPWFFPDEDWVRHMMEETVGGWKIERIEREWRPTAADEGGVNGWIRLMGSNFFQALPEEEREACIKEAVDVLEVICAKPGGGYVYNYVRLRVVARKI</sequence>
<accession>A0AA39WM57</accession>
<dbReference type="Gene3D" id="3.40.50.150">
    <property type="entry name" value="Vaccinia Virus protein VP39"/>
    <property type="match status" value="1"/>
</dbReference>
<dbReference type="GO" id="GO:0008168">
    <property type="term" value="F:methyltransferase activity"/>
    <property type="evidence" value="ECO:0007669"/>
    <property type="project" value="UniProtKB-KW"/>
</dbReference>
<name>A0AA39WM57_9PEZI</name>
<feature type="domain" description="Methyltransferase" evidence="1">
    <location>
        <begin position="36"/>
        <end position="155"/>
    </location>
</feature>
<dbReference type="Pfam" id="PF13847">
    <property type="entry name" value="Methyltransf_31"/>
    <property type="match status" value="1"/>
</dbReference>
<dbReference type="PANTHER" id="PTHR43861">
    <property type="entry name" value="TRANS-ACONITATE 2-METHYLTRANSFERASE-RELATED"/>
    <property type="match status" value="1"/>
</dbReference>